<reference evidence="2" key="1">
    <citation type="journal article" date="2023" name="Nat. Plants">
        <title>Single-cell RNA sequencing provides a high-resolution roadmap for understanding the multicellular compartmentation of specialized metabolism.</title>
        <authorList>
            <person name="Sun S."/>
            <person name="Shen X."/>
            <person name="Li Y."/>
            <person name="Li Y."/>
            <person name="Wang S."/>
            <person name="Li R."/>
            <person name="Zhang H."/>
            <person name="Shen G."/>
            <person name="Guo B."/>
            <person name="Wei J."/>
            <person name="Xu J."/>
            <person name="St-Pierre B."/>
            <person name="Chen S."/>
            <person name="Sun C."/>
        </authorList>
    </citation>
    <scope>NUCLEOTIDE SEQUENCE [LARGE SCALE GENOMIC DNA]</scope>
</reference>
<proteinExistence type="predicted"/>
<dbReference type="Proteomes" id="UP001060085">
    <property type="component" value="Linkage Group LG02"/>
</dbReference>
<evidence type="ECO:0000313" key="2">
    <source>
        <dbReference type="Proteomes" id="UP001060085"/>
    </source>
</evidence>
<comment type="caution">
    <text evidence="1">The sequence shown here is derived from an EMBL/GenBank/DDBJ whole genome shotgun (WGS) entry which is preliminary data.</text>
</comment>
<gene>
    <name evidence="1" type="ORF">M9H77_07642</name>
</gene>
<protein>
    <submittedName>
        <fullName evidence="1">Uncharacterized protein</fullName>
    </submittedName>
</protein>
<sequence>MDALIRDSLQRNFPEVIEEFLEHGVTKCIAFNRRGTLLAAGCSDGSCVIWDFETRVIAKELKDEDCLAAITSVCWSRYGHWILVSAADKSLTVWDVVKGEKIARIRLQQTPLQARLHPGSPTPSICLVCTLSSAPMIVDLDTTSTTVLPVSTSERTTTLAPSLRNKFSDISAPIIASAACFNKYGDLVYVGNSKGQILIIDHTSIQIRGIVQVTGNLVIKNIVFSRNGQYLLTNSSDRTIRIYENLLPVKDGLKVLDESNSDLDKLDGVEKLRSIGSRCLALSREFQDSITKVQWKDPCFSGDGEWVTGGSASKGEHKFYIWGKAGHLVKILEGPKDALMDLTWHPLRPIVVSVSLDGLVYIWAKDQAENWSAFAPDFMELEENEEYVEREDEFDLMPVTEKVKESGVNEDDEIDIVTVEKNSALSDSDMSQEEICYLPPEPIPDFPEQQDKCVGSTLKIQEDMPSDKVMESQVQKAKNPSKRNKQSV</sequence>
<evidence type="ECO:0000313" key="1">
    <source>
        <dbReference type="EMBL" id="KAI5676692.1"/>
    </source>
</evidence>
<name>A0ACC0BVS1_CATRO</name>
<organism evidence="1 2">
    <name type="scientific">Catharanthus roseus</name>
    <name type="common">Madagascar periwinkle</name>
    <name type="synonym">Vinca rosea</name>
    <dbReference type="NCBI Taxonomy" id="4058"/>
    <lineage>
        <taxon>Eukaryota</taxon>
        <taxon>Viridiplantae</taxon>
        <taxon>Streptophyta</taxon>
        <taxon>Embryophyta</taxon>
        <taxon>Tracheophyta</taxon>
        <taxon>Spermatophyta</taxon>
        <taxon>Magnoliopsida</taxon>
        <taxon>eudicotyledons</taxon>
        <taxon>Gunneridae</taxon>
        <taxon>Pentapetalae</taxon>
        <taxon>asterids</taxon>
        <taxon>lamiids</taxon>
        <taxon>Gentianales</taxon>
        <taxon>Apocynaceae</taxon>
        <taxon>Rauvolfioideae</taxon>
        <taxon>Vinceae</taxon>
        <taxon>Catharanthinae</taxon>
        <taxon>Catharanthus</taxon>
    </lineage>
</organism>
<dbReference type="EMBL" id="CM044702">
    <property type="protein sequence ID" value="KAI5676692.1"/>
    <property type="molecule type" value="Genomic_DNA"/>
</dbReference>
<accession>A0ACC0BVS1</accession>
<keyword evidence="2" id="KW-1185">Reference proteome</keyword>